<dbReference type="Gene3D" id="3.40.50.1000">
    <property type="entry name" value="HAD superfamily/HAD-like"/>
    <property type="match status" value="1"/>
</dbReference>
<dbReference type="InterPro" id="IPR052419">
    <property type="entry name" value="5_3-deoxyribonucleotidase-like"/>
</dbReference>
<reference evidence="4 5" key="1">
    <citation type="submission" date="2014-02" db="EMBL/GenBank/DDBJ databases">
        <title>Draft genome sequence of Lysinibacillus massiliensis CCUG 49529.</title>
        <authorList>
            <person name="Zhang F."/>
            <person name="Wang G."/>
            <person name="Zhang L."/>
        </authorList>
    </citation>
    <scope>NUCLEOTIDE SEQUENCE [LARGE SCALE GENOMIC DNA]</scope>
    <source>
        <strain evidence="4 5">CCUG 49529</strain>
    </source>
</reference>
<gene>
    <name evidence="4" type="ORF">CD30_05745</name>
</gene>
<dbReference type="PANTHER" id="PTHR35134:SF2">
    <property type="entry name" value="NUCLEOTIDASE YQFW-RELATED"/>
    <property type="match status" value="1"/>
</dbReference>
<sequence>MKAKEKPRFGIDIDGTVTTPDTLIPHINKQYNTNIVLDDITEYDFLCAFPHPVDRDEFSRWFKENEAHMYTVSEIAKDAQSILRNWHSLYELVYISARDTSVLHVTHKWFEENKVPYHHIELVGSHDKLQTAKKHNVEVFFEDKHDNAVAIAEELNIPVLLFNTPYNQNAVPKNVVRVNNWIEANNWIKRHF</sequence>
<dbReference type="AlphaFoldDB" id="A0A0A3J728"/>
<evidence type="ECO:0000256" key="1">
    <source>
        <dbReference type="ARBA" id="ARBA00009589"/>
    </source>
</evidence>
<dbReference type="EMBL" id="JPVQ01000006">
    <property type="protein sequence ID" value="KGR91555.1"/>
    <property type="molecule type" value="Genomic_DNA"/>
</dbReference>
<dbReference type="InterPro" id="IPR023214">
    <property type="entry name" value="HAD_sf"/>
</dbReference>
<dbReference type="GO" id="GO:0016787">
    <property type="term" value="F:hydrolase activity"/>
    <property type="evidence" value="ECO:0007669"/>
    <property type="project" value="UniProtKB-KW"/>
</dbReference>
<dbReference type="RefSeq" id="WP_036173622.1">
    <property type="nucleotide sequence ID" value="NZ_AVCZ01000006.1"/>
</dbReference>
<dbReference type="PANTHER" id="PTHR35134">
    <property type="entry name" value="NUCLEOTIDASE YQFW-RELATED"/>
    <property type="match status" value="1"/>
</dbReference>
<protein>
    <recommendedName>
        <fullName evidence="3">Nucleotidase</fullName>
        <ecNumber evidence="3">3.1.3.-</ecNumber>
    </recommendedName>
</protein>
<dbReference type="eggNOG" id="COG5663">
    <property type="taxonomic scope" value="Bacteria"/>
</dbReference>
<dbReference type="SUPFAM" id="SSF56784">
    <property type="entry name" value="HAD-like"/>
    <property type="match status" value="1"/>
</dbReference>
<dbReference type="EC" id="3.1.3.-" evidence="3"/>
<dbReference type="InterPro" id="IPR036412">
    <property type="entry name" value="HAD-like_sf"/>
</dbReference>
<keyword evidence="5" id="KW-1185">Reference proteome</keyword>
<evidence type="ECO:0000256" key="2">
    <source>
        <dbReference type="ARBA" id="ARBA00022801"/>
    </source>
</evidence>
<name>A0A0A3J728_9BACL</name>
<keyword evidence="2 3" id="KW-0378">Hydrolase</keyword>
<dbReference type="Proteomes" id="UP000030595">
    <property type="component" value="Unassembled WGS sequence"/>
</dbReference>
<evidence type="ECO:0000256" key="3">
    <source>
        <dbReference type="PIRNR" id="PIRNR021362"/>
    </source>
</evidence>
<comment type="similarity">
    <text evidence="1 3">Belongs to the 5'(3')-deoxyribonucleotidase family.</text>
</comment>
<comment type="caution">
    <text evidence="4">The sequence shown here is derived from an EMBL/GenBank/DDBJ whole genome shotgun (WGS) entry which is preliminary data.</text>
</comment>
<organism evidence="4 5">
    <name type="scientific">Ureibacillus massiliensis 4400831 = CIP 108448 = CCUG 49529</name>
    <dbReference type="NCBI Taxonomy" id="1211035"/>
    <lineage>
        <taxon>Bacteria</taxon>
        <taxon>Bacillati</taxon>
        <taxon>Bacillota</taxon>
        <taxon>Bacilli</taxon>
        <taxon>Bacillales</taxon>
        <taxon>Caryophanaceae</taxon>
        <taxon>Ureibacillus</taxon>
    </lineage>
</organism>
<evidence type="ECO:0000313" key="5">
    <source>
        <dbReference type="Proteomes" id="UP000030595"/>
    </source>
</evidence>
<evidence type="ECO:0000313" key="4">
    <source>
        <dbReference type="EMBL" id="KGR91555.1"/>
    </source>
</evidence>
<dbReference type="PIRSF" id="PIRSF021362">
    <property type="entry name" value="UCP021362_HAD"/>
    <property type="match status" value="1"/>
</dbReference>
<dbReference type="OrthoDB" id="2471595at2"/>
<dbReference type="InterPro" id="IPR009206">
    <property type="entry name" value="Nucleotidase_putative"/>
</dbReference>
<proteinExistence type="inferred from homology"/>
<accession>A0A0A3J728</accession>